<feature type="transmembrane region" description="Helical" evidence="3">
    <location>
        <begin position="7"/>
        <end position="29"/>
    </location>
</feature>
<keyword evidence="2 3" id="KW-0472">Membrane</keyword>
<dbReference type="GO" id="GO:0009506">
    <property type="term" value="C:plasmodesma"/>
    <property type="evidence" value="ECO:0007669"/>
    <property type="project" value="TreeGrafter"/>
</dbReference>
<comment type="subcellular location">
    <subcellularLocation>
        <location evidence="1">Membrane</location>
    </subcellularLocation>
</comment>
<dbReference type="Proteomes" id="UP001280121">
    <property type="component" value="Unassembled WGS sequence"/>
</dbReference>
<dbReference type="GO" id="GO:0098542">
    <property type="term" value="P:defense response to other organism"/>
    <property type="evidence" value="ECO:0007669"/>
    <property type="project" value="InterPro"/>
</dbReference>
<dbReference type="InterPro" id="IPR044839">
    <property type="entry name" value="NDR1-like"/>
</dbReference>
<organism evidence="4 5">
    <name type="scientific">Dipteronia dyeriana</name>
    <dbReference type="NCBI Taxonomy" id="168575"/>
    <lineage>
        <taxon>Eukaryota</taxon>
        <taxon>Viridiplantae</taxon>
        <taxon>Streptophyta</taxon>
        <taxon>Embryophyta</taxon>
        <taxon>Tracheophyta</taxon>
        <taxon>Spermatophyta</taxon>
        <taxon>Magnoliopsida</taxon>
        <taxon>eudicotyledons</taxon>
        <taxon>Gunneridae</taxon>
        <taxon>Pentapetalae</taxon>
        <taxon>rosids</taxon>
        <taxon>malvids</taxon>
        <taxon>Sapindales</taxon>
        <taxon>Sapindaceae</taxon>
        <taxon>Hippocastanoideae</taxon>
        <taxon>Acereae</taxon>
        <taxon>Dipteronia</taxon>
    </lineage>
</organism>
<sequence length="198" mass="22300">MREAKNFYIWILQVLGLLGLLALCLWLSLRPRNPTVTVVELSLPPGDNRTSVTDDGINNGTLHYNLEIENQNKDSNIYFDDILLTFYNGQDRATEDRILAFTLGKGKTQRMAARDLSVDGRIWKALRNAVLNATAEVKVGVVTGMRYKTWGMKSKHHGVHLQGTGKIGKDGKLLGKKKKINLKHASKKWRVKASHIHN</sequence>
<proteinExistence type="predicted"/>
<gene>
    <name evidence="4" type="ORF">Ddye_019594</name>
</gene>
<comment type="caution">
    <text evidence="4">The sequence shown here is derived from an EMBL/GenBank/DDBJ whole genome shotgun (WGS) entry which is preliminary data.</text>
</comment>
<reference evidence="4" key="1">
    <citation type="journal article" date="2023" name="Plant J.">
        <title>Genome sequences and population genomics provide insights into the demographic history, inbreeding, and mutation load of two 'living fossil' tree species of Dipteronia.</title>
        <authorList>
            <person name="Feng Y."/>
            <person name="Comes H.P."/>
            <person name="Chen J."/>
            <person name="Zhu S."/>
            <person name="Lu R."/>
            <person name="Zhang X."/>
            <person name="Li P."/>
            <person name="Qiu J."/>
            <person name="Olsen K.M."/>
            <person name="Qiu Y."/>
        </authorList>
    </citation>
    <scope>NUCLEOTIDE SEQUENCE</scope>
    <source>
        <strain evidence="4">KIB01</strain>
    </source>
</reference>
<dbReference type="GO" id="GO:0005886">
    <property type="term" value="C:plasma membrane"/>
    <property type="evidence" value="ECO:0007669"/>
    <property type="project" value="TreeGrafter"/>
</dbReference>
<name>A0AAD9WUK8_9ROSI</name>
<dbReference type="PANTHER" id="PTHR31415:SF89">
    <property type="entry name" value="PROTEIN NDR1-LIKE"/>
    <property type="match status" value="1"/>
</dbReference>
<keyword evidence="3" id="KW-0812">Transmembrane</keyword>
<dbReference type="AlphaFoldDB" id="A0AAD9WUK8"/>
<evidence type="ECO:0000256" key="3">
    <source>
        <dbReference type="SAM" id="Phobius"/>
    </source>
</evidence>
<keyword evidence="3" id="KW-1133">Transmembrane helix</keyword>
<dbReference type="PANTHER" id="PTHR31415">
    <property type="entry name" value="OS05G0367900 PROTEIN"/>
    <property type="match status" value="1"/>
</dbReference>
<evidence type="ECO:0000256" key="2">
    <source>
        <dbReference type="ARBA" id="ARBA00023136"/>
    </source>
</evidence>
<dbReference type="EMBL" id="JANJYI010000006">
    <property type="protein sequence ID" value="KAK2644399.1"/>
    <property type="molecule type" value="Genomic_DNA"/>
</dbReference>
<keyword evidence="5" id="KW-1185">Reference proteome</keyword>
<accession>A0AAD9WUK8</accession>
<evidence type="ECO:0008006" key="6">
    <source>
        <dbReference type="Google" id="ProtNLM"/>
    </source>
</evidence>
<evidence type="ECO:0000256" key="1">
    <source>
        <dbReference type="ARBA" id="ARBA00004370"/>
    </source>
</evidence>
<protein>
    <recommendedName>
        <fullName evidence="6">Late embryogenesis abundant protein LEA-2 subgroup domain-containing protein</fullName>
    </recommendedName>
</protein>
<evidence type="ECO:0000313" key="4">
    <source>
        <dbReference type="EMBL" id="KAK2644399.1"/>
    </source>
</evidence>
<evidence type="ECO:0000313" key="5">
    <source>
        <dbReference type="Proteomes" id="UP001280121"/>
    </source>
</evidence>